<dbReference type="InterPro" id="IPR002104">
    <property type="entry name" value="Integrase_catalytic"/>
</dbReference>
<dbReference type="PROSITE" id="PS51900">
    <property type="entry name" value="CB"/>
    <property type="match status" value="1"/>
</dbReference>
<proteinExistence type="inferred from homology"/>
<dbReference type="InterPro" id="IPR044068">
    <property type="entry name" value="CB"/>
</dbReference>
<accession>A0A1K0IPA9</accession>
<organism evidence="8">
    <name type="scientific">Cupriavidus necator</name>
    <name type="common">Alcaligenes eutrophus</name>
    <name type="synonym">Ralstonia eutropha</name>
    <dbReference type="NCBI Taxonomy" id="106590"/>
    <lineage>
        <taxon>Bacteria</taxon>
        <taxon>Pseudomonadati</taxon>
        <taxon>Pseudomonadota</taxon>
        <taxon>Betaproteobacteria</taxon>
        <taxon>Burkholderiales</taxon>
        <taxon>Burkholderiaceae</taxon>
        <taxon>Cupriavidus</taxon>
    </lineage>
</organism>
<dbReference type="CDD" id="cd00796">
    <property type="entry name" value="INT_Rci_Hp1_C"/>
    <property type="match status" value="1"/>
</dbReference>
<evidence type="ECO:0000256" key="5">
    <source>
        <dbReference type="PROSITE-ProRule" id="PRU01248"/>
    </source>
</evidence>
<dbReference type="SUPFAM" id="SSF56349">
    <property type="entry name" value="DNA breaking-rejoining enzymes"/>
    <property type="match status" value="1"/>
</dbReference>
<dbReference type="GO" id="GO:0006310">
    <property type="term" value="P:DNA recombination"/>
    <property type="evidence" value="ECO:0007669"/>
    <property type="project" value="UniProtKB-KW"/>
</dbReference>
<evidence type="ECO:0000256" key="2">
    <source>
        <dbReference type="ARBA" id="ARBA00022908"/>
    </source>
</evidence>
<feature type="domain" description="Core-binding (CB)" evidence="7">
    <location>
        <begin position="58"/>
        <end position="136"/>
    </location>
</feature>
<keyword evidence="3 5" id="KW-0238">DNA-binding</keyword>
<comment type="similarity">
    <text evidence="1">Belongs to the 'phage' integrase family.</text>
</comment>
<dbReference type="EMBL" id="FMSH01000475">
    <property type="protein sequence ID" value="SCU94505.1"/>
    <property type="molecule type" value="Genomic_DNA"/>
</dbReference>
<dbReference type="InterPro" id="IPR010998">
    <property type="entry name" value="Integrase_recombinase_N"/>
</dbReference>
<dbReference type="PROSITE" id="PS51898">
    <property type="entry name" value="TYR_RECOMBINASE"/>
    <property type="match status" value="1"/>
</dbReference>
<reference evidence="8" key="1">
    <citation type="submission" date="2016-09" db="EMBL/GenBank/DDBJ databases">
        <authorList>
            <person name="Capua I."/>
            <person name="De Benedictis P."/>
            <person name="Joannis T."/>
            <person name="Lombin L.H."/>
            <person name="Cattoli G."/>
        </authorList>
    </citation>
    <scope>NUCLEOTIDE SEQUENCE</scope>
    <source>
        <strain evidence="8">B9</strain>
    </source>
</reference>
<gene>
    <name evidence="8" type="primary">int</name>
    <name evidence="8" type="ORF">CNECB9_5260057</name>
</gene>
<feature type="domain" description="Tyr recombinase" evidence="6">
    <location>
        <begin position="155"/>
        <end position="323"/>
    </location>
</feature>
<keyword evidence="2" id="KW-0229">DNA integration</keyword>
<name>A0A1K0IPA9_CUPNE</name>
<dbReference type="PANTHER" id="PTHR30349:SF64">
    <property type="entry name" value="PROPHAGE INTEGRASE INTD-RELATED"/>
    <property type="match status" value="1"/>
</dbReference>
<evidence type="ECO:0000256" key="4">
    <source>
        <dbReference type="ARBA" id="ARBA00023172"/>
    </source>
</evidence>
<dbReference type="InterPro" id="IPR011010">
    <property type="entry name" value="DNA_brk_join_enz"/>
</dbReference>
<evidence type="ECO:0000259" key="6">
    <source>
        <dbReference type="PROSITE" id="PS51898"/>
    </source>
</evidence>
<sequence>MHLYKRTKNGPWWFDLSIDGTRIRQSAGTKDRREAEELAAKVASDYWRQKKLGERPAVTWETAVVHWLKQNQHLRSLETVKQRLRWLTGQLKGTPVREIGRERIADLIQAKLETGVVGATVNRHMAALSVILHHAHREGWIDAVPPIRKLPEGGSRLTWLTKPQAHRLLDELPAHLRQMARFALATGLRESNVRLLEWAQVDLERAIAWIHADQAKGKKVISVPLNADALAVLAEQRAERRPYVFTYQGQPVSRIYNHAWQKACRRAGLDGLRFHDLRHTWASWHVQAGTPLPVLQQLGGWASYQMVLRYAHLGRDHIAAYADNLGTLRHIYGTVPKKKTEAEASVPLSDLVAWDGIEPPTQGFSILCSTD</sequence>
<evidence type="ECO:0000256" key="3">
    <source>
        <dbReference type="ARBA" id="ARBA00023125"/>
    </source>
</evidence>
<protein>
    <submittedName>
        <fullName evidence="8">Prophage integrase</fullName>
    </submittedName>
</protein>
<dbReference type="GO" id="GO:0003677">
    <property type="term" value="F:DNA binding"/>
    <property type="evidence" value="ECO:0007669"/>
    <property type="project" value="UniProtKB-UniRule"/>
</dbReference>
<dbReference type="PANTHER" id="PTHR30349">
    <property type="entry name" value="PHAGE INTEGRASE-RELATED"/>
    <property type="match status" value="1"/>
</dbReference>
<dbReference type="GO" id="GO:0015074">
    <property type="term" value="P:DNA integration"/>
    <property type="evidence" value="ECO:0007669"/>
    <property type="project" value="UniProtKB-KW"/>
</dbReference>
<evidence type="ECO:0000313" key="8">
    <source>
        <dbReference type="EMBL" id="SCU94505.1"/>
    </source>
</evidence>
<dbReference type="Gene3D" id="1.10.443.10">
    <property type="entry name" value="Intergrase catalytic core"/>
    <property type="match status" value="1"/>
</dbReference>
<dbReference type="AlphaFoldDB" id="A0A1K0IPA9"/>
<dbReference type="Gene3D" id="1.10.150.130">
    <property type="match status" value="1"/>
</dbReference>
<dbReference type="InterPro" id="IPR050090">
    <property type="entry name" value="Tyrosine_recombinase_XerCD"/>
</dbReference>
<dbReference type="Pfam" id="PF00589">
    <property type="entry name" value="Phage_integrase"/>
    <property type="match status" value="1"/>
</dbReference>
<evidence type="ECO:0000256" key="1">
    <source>
        <dbReference type="ARBA" id="ARBA00008857"/>
    </source>
</evidence>
<dbReference type="InterPro" id="IPR013762">
    <property type="entry name" value="Integrase-like_cat_sf"/>
</dbReference>
<keyword evidence="4" id="KW-0233">DNA recombination</keyword>
<evidence type="ECO:0000259" key="7">
    <source>
        <dbReference type="PROSITE" id="PS51900"/>
    </source>
</evidence>